<evidence type="ECO:0000313" key="2">
    <source>
        <dbReference type="EMBL" id="CCK83676.1"/>
    </source>
</evidence>
<evidence type="ECO:0000313" key="4">
    <source>
        <dbReference type="Proteomes" id="UP000009325"/>
    </source>
</evidence>
<evidence type="ECO:0000313" key="3">
    <source>
        <dbReference type="EMBL" id="CCK83888.1"/>
    </source>
</evidence>
<accession>K0NS06</accession>
<evidence type="ECO:0000256" key="1">
    <source>
        <dbReference type="SAM" id="Phobius"/>
    </source>
</evidence>
<comment type="caution">
    <text evidence="3">The sequence shown here is derived from an EMBL/GenBank/DDBJ whole genome shotgun (WGS) entry which is preliminary data.</text>
</comment>
<feature type="transmembrane region" description="Helical" evidence="1">
    <location>
        <begin position="60"/>
        <end position="80"/>
    </location>
</feature>
<keyword evidence="1" id="KW-0812">Transmembrane</keyword>
<dbReference type="EMBL" id="CALZ01000100">
    <property type="protein sequence ID" value="CCK83888.1"/>
    <property type="molecule type" value="Genomic_DNA"/>
</dbReference>
<name>K0NS06_9LACO</name>
<dbReference type="Proteomes" id="UP000009325">
    <property type="component" value="Unassembled WGS sequence"/>
</dbReference>
<protein>
    <submittedName>
        <fullName evidence="3">Hypothetical membrane protein</fullName>
    </submittedName>
</protein>
<dbReference type="AlphaFoldDB" id="K0NS06"/>
<keyword evidence="1" id="KW-1133">Transmembrane helix</keyword>
<reference evidence="3 4" key="1">
    <citation type="submission" date="2012-08" db="EMBL/GenBank/DDBJ databases">
        <title>Draft Genome Sequences of Lactobacillus equicursoris CIP 110162T, isolated from thoroughbred racehorse feces and Lactobacillus sp. CRBIP 24.137 isolated from urine of human.</title>
        <authorList>
            <person name="Cousin S."/>
            <person name="Loux V."/>
            <person name="Ma L."/>
            <person name="Creno S."/>
            <person name="Clermont D."/>
            <person name="Bizet C."/>
            <person name="Bouchier C."/>
        </authorList>
    </citation>
    <scope>NUCLEOTIDE SEQUENCE [LARGE SCALE GENOMIC DNA]</scope>
    <source>
        <strain evidence="3 4">66c</strain>
    </source>
</reference>
<dbReference type="RefSeq" id="WP_009558120.1">
    <property type="nucleotide sequence ID" value="NZ_CALZ01000091.1"/>
</dbReference>
<gene>
    <name evidence="2" type="ORF">BN146_05355</name>
    <name evidence="3" type="ORF">BN146_06495</name>
</gene>
<sequence length="100" mass="11745">MRNTKFKQKIKRLNVASLKVFATILSAALILDSVYRLIVGHSYLRIVFRTITAKYGIPMWVQITVAIVAIFLIVKCDWFFKQSLNLKHSLELDERNRKYK</sequence>
<dbReference type="EMBL" id="CALZ01000091">
    <property type="protein sequence ID" value="CCK83676.1"/>
    <property type="molecule type" value="Genomic_DNA"/>
</dbReference>
<keyword evidence="1" id="KW-0472">Membrane</keyword>
<organism evidence="3 4">
    <name type="scientific">Lactobacillus equicursoris 66c</name>
    <dbReference type="NCBI Taxonomy" id="872326"/>
    <lineage>
        <taxon>Bacteria</taxon>
        <taxon>Bacillati</taxon>
        <taxon>Bacillota</taxon>
        <taxon>Bacilli</taxon>
        <taxon>Lactobacillales</taxon>
        <taxon>Lactobacillaceae</taxon>
        <taxon>Lactobacillus</taxon>
    </lineage>
</organism>
<proteinExistence type="predicted"/>